<proteinExistence type="predicted"/>
<comment type="caution">
    <text evidence="2">The sequence shown here is derived from an EMBL/GenBank/DDBJ whole genome shotgun (WGS) entry which is preliminary data.</text>
</comment>
<feature type="transmembrane region" description="Helical" evidence="1">
    <location>
        <begin position="21"/>
        <end position="39"/>
    </location>
</feature>
<evidence type="ECO:0000313" key="3">
    <source>
        <dbReference type="Proteomes" id="UP000016801"/>
    </source>
</evidence>
<sequence length="40" mass="4474">MDRNKNGVMGIFWKCARIGERLSPYISICCVLMAASILVN</sequence>
<dbReference type="STRING" id="1111077.M1WAI6"/>
<protein>
    <submittedName>
        <fullName evidence="2">Uncharacterized protein</fullName>
    </submittedName>
</protein>
<dbReference type="AlphaFoldDB" id="M1WAI6"/>
<dbReference type="InterPro" id="IPR051523">
    <property type="entry name" value="KISH_domain"/>
</dbReference>
<keyword evidence="1" id="KW-1133">Transmembrane helix</keyword>
<dbReference type="HOGENOM" id="CLU_215059_0_0_1"/>
<dbReference type="Proteomes" id="UP000016801">
    <property type="component" value="Unassembled WGS sequence"/>
</dbReference>
<keyword evidence="1" id="KW-0472">Membrane</keyword>
<organism evidence="2 3">
    <name type="scientific">Claviceps purpurea (strain 20.1)</name>
    <name type="common">Ergot fungus</name>
    <name type="synonym">Sphacelia segetum</name>
    <dbReference type="NCBI Taxonomy" id="1111077"/>
    <lineage>
        <taxon>Eukaryota</taxon>
        <taxon>Fungi</taxon>
        <taxon>Dikarya</taxon>
        <taxon>Ascomycota</taxon>
        <taxon>Pezizomycotina</taxon>
        <taxon>Sordariomycetes</taxon>
        <taxon>Hypocreomycetidae</taxon>
        <taxon>Hypocreales</taxon>
        <taxon>Clavicipitaceae</taxon>
        <taxon>Claviceps</taxon>
    </lineage>
</organism>
<name>M1WAI6_CLAP2</name>
<gene>
    <name evidence="2" type="ORF">CPUR_06953</name>
</gene>
<dbReference type="OrthoDB" id="10034655at2759"/>
<dbReference type="PANTHER" id="PTHR13229">
    <property type="entry name" value="PROTEIN KISH-A"/>
    <property type="match status" value="1"/>
</dbReference>
<evidence type="ECO:0000313" key="2">
    <source>
        <dbReference type="EMBL" id="CCE33030.1"/>
    </source>
</evidence>
<accession>M1WAI6</accession>
<keyword evidence="3" id="KW-1185">Reference proteome</keyword>
<evidence type="ECO:0000256" key="1">
    <source>
        <dbReference type="SAM" id="Phobius"/>
    </source>
</evidence>
<dbReference type="VEuPathDB" id="FungiDB:CPUR_06953"/>
<keyword evidence="1" id="KW-0812">Transmembrane</keyword>
<dbReference type="EMBL" id="CAGA01000050">
    <property type="protein sequence ID" value="CCE33030.1"/>
    <property type="molecule type" value="Genomic_DNA"/>
</dbReference>
<reference evidence="2 3" key="1">
    <citation type="journal article" date="2013" name="PLoS Genet.">
        <title>Plant-symbiotic fungi as chemical engineers: Multi-genome analysis of the Clavicipitaceae reveals dynamics of alkaloid loci.</title>
        <authorList>
            <person name="Schardl C.L."/>
            <person name="Young C.A."/>
            <person name="Hesse U."/>
            <person name="Amyotte S.G."/>
            <person name="Andreeva K."/>
            <person name="Calie P.J."/>
            <person name="Fleetwood D.J."/>
            <person name="Haws D.C."/>
            <person name="Moore N."/>
            <person name="Oeser B."/>
            <person name="Panaccione D.G."/>
            <person name="Schweri K.K."/>
            <person name="Voisey C.R."/>
            <person name="Farman M.L."/>
            <person name="Jaromczyk J.W."/>
            <person name="Roe B.A."/>
            <person name="O'Sullivan D.M."/>
            <person name="Scott B."/>
            <person name="Tudzynski P."/>
            <person name="An Z."/>
            <person name="Arnaoudova E.G."/>
            <person name="Bullock C.T."/>
            <person name="Charlton N.D."/>
            <person name="Chen L."/>
            <person name="Cox M."/>
            <person name="Dinkins R.D."/>
            <person name="Florea S."/>
            <person name="Glenn A.E."/>
            <person name="Gordon A."/>
            <person name="Gueldener U."/>
            <person name="Harris D.R."/>
            <person name="Hollin W."/>
            <person name="Jaromczyk J."/>
            <person name="Johnson R.D."/>
            <person name="Khan A.K."/>
            <person name="Leistner E."/>
            <person name="Leuchtmann A."/>
            <person name="Li C."/>
            <person name="Liu J."/>
            <person name="Liu J."/>
            <person name="Liu M."/>
            <person name="Mace W."/>
            <person name="Machado C."/>
            <person name="Nagabhyru P."/>
            <person name="Pan J."/>
            <person name="Schmid J."/>
            <person name="Sugawara K."/>
            <person name="Steiner U."/>
            <person name="Takach J.E."/>
            <person name="Tanaka E."/>
            <person name="Webb J.S."/>
            <person name="Wilson E.V."/>
            <person name="Wiseman J.L."/>
            <person name="Yoshida R."/>
            <person name="Zeng Z."/>
        </authorList>
    </citation>
    <scope>NUCLEOTIDE SEQUENCE [LARGE SCALE GENOMIC DNA]</scope>
    <source>
        <strain evidence="2 3">20.1</strain>
    </source>
</reference>
<dbReference type="eggNOG" id="KOG3808">
    <property type="taxonomic scope" value="Eukaryota"/>
</dbReference>